<evidence type="ECO:0000313" key="4">
    <source>
        <dbReference type="EMBL" id="MBB5432849.1"/>
    </source>
</evidence>
<feature type="domain" description="Glycerophosphoryl diester phosphodiesterase membrane" evidence="3">
    <location>
        <begin position="274"/>
        <end position="373"/>
    </location>
</feature>
<feature type="transmembrane region" description="Helical" evidence="2">
    <location>
        <begin position="231"/>
        <end position="261"/>
    </location>
</feature>
<keyword evidence="5" id="KW-1185">Reference proteome</keyword>
<feature type="transmembrane region" description="Helical" evidence="2">
    <location>
        <begin position="369"/>
        <end position="395"/>
    </location>
</feature>
<reference evidence="4 5" key="1">
    <citation type="submission" date="2020-08" db="EMBL/GenBank/DDBJ databases">
        <title>Sequencing the genomes of 1000 actinobacteria strains.</title>
        <authorList>
            <person name="Klenk H.-P."/>
        </authorList>
    </citation>
    <scope>NUCLEOTIDE SEQUENCE [LARGE SCALE GENOMIC DNA]</scope>
    <source>
        <strain evidence="4 5">DSM 44551</strain>
    </source>
</reference>
<dbReference type="Pfam" id="PF10110">
    <property type="entry name" value="GPDPase_memb"/>
    <property type="match status" value="1"/>
</dbReference>
<dbReference type="InterPro" id="IPR018476">
    <property type="entry name" value="GlyceroP-diester-Pdiesterase_M"/>
</dbReference>
<dbReference type="Proteomes" id="UP000572635">
    <property type="component" value="Unassembled WGS sequence"/>
</dbReference>
<dbReference type="RefSeq" id="WP_184392358.1">
    <property type="nucleotide sequence ID" value="NZ_BAAAJD010000110.1"/>
</dbReference>
<dbReference type="EMBL" id="JACHDB010000001">
    <property type="protein sequence ID" value="MBB5432849.1"/>
    <property type="molecule type" value="Genomic_DNA"/>
</dbReference>
<dbReference type="PANTHER" id="PTHR33133:SF1">
    <property type="entry name" value="EXPRESSED PROTEIN-RELATED"/>
    <property type="match status" value="1"/>
</dbReference>
<feature type="transmembrane region" description="Helical" evidence="2">
    <location>
        <begin position="131"/>
        <end position="154"/>
    </location>
</feature>
<feature type="compositionally biased region" description="Basic and acidic residues" evidence="1">
    <location>
        <begin position="1"/>
        <end position="17"/>
    </location>
</feature>
<evidence type="ECO:0000256" key="1">
    <source>
        <dbReference type="SAM" id="MobiDB-lite"/>
    </source>
</evidence>
<evidence type="ECO:0000259" key="3">
    <source>
        <dbReference type="Pfam" id="PF10110"/>
    </source>
</evidence>
<organism evidence="4 5">
    <name type="scientific">Nocardiopsis composta</name>
    <dbReference type="NCBI Taxonomy" id="157465"/>
    <lineage>
        <taxon>Bacteria</taxon>
        <taxon>Bacillati</taxon>
        <taxon>Actinomycetota</taxon>
        <taxon>Actinomycetes</taxon>
        <taxon>Streptosporangiales</taxon>
        <taxon>Nocardiopsidaceae</taxon>
        <taxon>Nocardiopsis</taxon>
    </lineage>
</organism>
<feature type="compositionally biased region" description="Low complexity" evidence="1">
    <location>
        <begin position="81"/>
        <end position="95"/>
    </location>
</feature>
<evidence type="ECO:0000256" key="2">
    <source>
        <dbReference type="SAM" id="Phobius"/>
    </source>
</evidence>
<dbReference type="AlphaFoldDB" id="A0A7W8VEE0"/>
<keyword evidence="2" id="KW-1133">Transmembrane helix</keyword>
<keyword evidence="2" id="KW-0812">Transmembrane</keyword>
<feature type="transmembrane region" description="Helical" evidence="2">
    <location>
        <begin position="183"/>
        <end position="211"/>
    </location>
</feature>
<accession>A0A7W8VEE0</accession>
<name>A0A7W8VEE0_9ACTN</name>
<evidence type="ECO:0000313" key="5">
    <source>
        <dbReference type="Proteomes" id="UP000572635"/>
    </source>
</evidence>
<proteinExistence type="predicted"/>
<feature type="region of interest" description="Disordered" evidence="1">
    <location>
        <begin position="1"/>
        <end position="103"/>
    </location>
</feature>
<comment type="caution">
    <text evidence="4">The sequence shown here is derived from an EMBL/GenBank/DDBJ whole genome shotgun (WGS) entry which is preliminary data.</text>
</comment>
<feature type="transmembrane region" description="Helical" evidence="2">
    <location>
        <begin position="324"/>
        <end position="357"/>
    </location>
</feature>
<keyword evidence="2" id="KW-0472">Membrane</keyword>
<dbReference type="PANTHER" id="PTHR33133">
    <property type="entry name" value="OS08G0107100 PROTEIN-RELATED"/>
    <property type="match status" value="1"/>
</dbReference>
<protein>
    <recommendedName>
        <fullName evidence="3">Glycerophosphoryl diester phosphodiesterase membrane domain-containing protein</fullName>
    </recommendedName>
</protein>
<feature type="compositionally biased region" description="Low complexity" evidence="1">
    <location>
        <begin position="18"/>
        <end position="27"/>
    </location>
</feature>
<feature type="transmembrane region" description="Helical" evidence="2">
    <location>
        <begin position="267"/>
        <end position="290"/>
    </location>
</feature>
<gene>
    <name evidence="4" type="ORF">HDA36_002933</name>
</gene>
<feature type="compositionally biased region" description="Low complexity" evidence="1">
    <location>
        <begin position="40"/>
        <end position="66"/>
    </location>
</feature>
<sequence length="438" mass="44229">MTHEDGRPEGRPEEERPAAGGWAAPGGAPEPGSPRPSFAPPGQEAPQEPPAAHGAAPGAPDWAAPGGAPGAPGGAPPPEGVPQWQGAPQWQQQAWGPPPPPRPGIVSLRPLLLGDILNGAFGYIRGNPKTVLGLAALLSAVIALLPSLGAGSLLNDFDRLTAQVESGASPDDLLPFSNGTLGLLAAGMLVQFVGGALLSGVLATVIGMAVLGRRLGIREALAAVAPRIGAVLGVAGLLALLGLAWMALLAGVLVGGILIIAASPDAAPLGVGLILLGWLALGALAAWIYVRTSLAMPVTVLERVGAGRALARSWRLTRGSWWRVFGILLLTALITSLVANVLATPFSIIGAVVMVLMEGTTLASVLYGATIFIGAVLGGAITSPFASGVTGLLYVDLRMRREGLDLRLQAAAQEGRDIGPEVYLTEPAPGTAAAGGPE</sequence>